<accession>A0A241ZHQ5</accession>
<evidence type="ECO:0000313" key="8">
    <source>
        <dbReference type="EMBL" id="OTM93003.1"/>
    </source>
</evidence>
<sequence>MLFVYMRKQPTMSVTLAIPYADMAKQEINDFREKFDCGEPSLNEYLVNTMGQHNKKGITPSFLLPSTDPLHPLIGYYSLTHGQLDCSGLTESTKKKLKLPNVVPILRLSRLAIDKNFAKQGFGKILMAEVFYRAQISKQNGGCVFIVVDALHEEAKKYYEAYGFESMVDNPLQLYLKV</sequence>
<dbReference type="AlphaFoldDB" id="A0A241ZHQ5"/>
<keyword evidence="2" id="KW-0678">Repressor</keyword>
<evidence type="ECO:0000256" key="1">
    <source>
        <dbReference type="ARBA" id="ARBA00009342"/>
    </source>
</evidence>
<evidence type="ECO:0000256" key="3">
    <source>
        <dbReference type="ARBA" id="ARBA00022649"/>
    </source>
</evidence>
<organism evidence="8 9">
    <name type="scientific">Acinetobacter baumannii</name>
    <dbReference type="NCBI Taxonomy" id="470"/>
    <lineage>
        <taxon>Bacteria</taxon>
        <taxon>Pseudomonadati</taxon>
        <taxon>Pseudomonadota</taxon>
        <taxon>Gammaproteobacteria</taxon>
        <taxon>Moraxellales</taxon>
        <taxon>Moraxellaceae</taxon>
        <taxon>Acinetobacter</taxon>
        <taxon>Acinetobacter calcoaceticus/baumannii complex</taxon>
    </lineage>
</organism>
<dbReference type="Gene3D" id="3.40.630.30">
    <property type="match status" value="1"/>
</dbReference>
<dbReference type="Proteomes" id="UP000194699">
    <property type="component" value="Unassembled WGS sequence"/>
</dbReference>
<dbReference type="SUPFAM" id="SSF55729">
    <property type="entry name" value="Acyl-CoA N-acyltransferases (Nat)"/>
    <property type="match status" value="1"/>
</dbReference>
<comment type="caution">
    <text evidence="8">The sequence shown here is derived from an EMBL/GenBank/DDBJ whole genome shotgun (WGS) entry which is preliminary data.</text>
</comment>
<comment type="catalytic activity">
    <reaction evidence="6">
        <text>glycyl-tRNA(Gly) + acetyl-CoA = N-acetylglycyl-tRNA(Gly) + CoA + H(+)</text>
        <dbReference type="Rhea" id="RHEA:81867"/>
        <dbReference type="Rhea" id="RHEA-COMP:9683"/>
        <dbReference type="Rhea" id="RHEA-COMP:19766"/>
        <dbReference type="ChEBI" id="CHEBI:15378"/>
        <dbReference type="ChEBI" id="CHEBI:57287"/>
        <dbReference type="ChEBI" id="CHEBI:57288"/>
        <dbReference type="ChEBI" id="CHEBI:78522"/>
        <dbReference type="ChEBI" id="CHEBI:232036"/>
    </reaction>
</comment>
<protein>
    <recommendedName>
        <fullName evidence="7">N-acetyltransferase domain-containing protein</fullName>
    </recommendedName>
</protein>
<evidence type="ECO:0000256" key="5">
    <source>
        <dbReference type="ARBA" id="ARBA00023315"/>
    </source>
</evidence>
<evidence type="ECO:0000256" key="6">
    <source>
        <dbReference type="ARBA" id="ARBA00049880"/>
    </source>
</evidence>
<feature type="domain" description="N-acetyltransferase" evidence="7">
    <location>
        <begin position="105"/>
        <end position="165"/>
    </location>
</feature>
<dbReference type="Pfam" id="PF13508">
    <property type="entry name" value="Acetyltransf_7"/>
    <property type="match status" value="1"/>
</dbReference>
<keyword evidence="3" id="KW-1277">Toxin-antitoxin system</keyword>
<proteinExistence type="inferred from homology"/>
<evidence type="ECO:0000313" key="9">
    <source>
        <dbReference type="Proteomes" id="UP000194699"/>
    </source>
</evidence>
<dbReference type="EMBL" id="NGEL01000025">
    <property type="protein sequence ID" value="OTM93003.1"/>
    <property type="molecule type" value="Genomic_DNA"/>
</dbReference>
<keyword evidence="5" id="KW-0012">Acyltransferase</keyword>
<name>A0A241ZHQ5_ACIBA</name>
<reference evidence="8 9" key="1">
    <citation type="submission" date="2017-05" db="EMBL/GenBank/DDBJ databases">
        <authorList>
            <person name="Song R."/>
            <person name="Chenine A.L."/>
            <person name="Ruprecht R.M."/>
        </authorList>
    </citation>
    <scope>NUCLEOTIDE SEQUENCE [LARGE SCALE GENOMIC DNA]</scope>
    <source>
        <strain evidence="8 9">PR350</strain>
    </source>
</reference>
<dbReference type="InterPro" id="IPR016181">
    <property type="entry name" value="Acyl_CoA_acyltransferase"/>
</dbReference>
<keyword evidence="4" id="KW-0808">Transferase</keyword>
<dbReference type="GO" id="GO:0016747">
    <property type="term" value="F:acyltransferase activity, transferring groups other than amino-acyl groups"/>
    <property type="evidence" value="ECO:0007669"/>
    <property type="project" value="InterPro"/>
</dbReference>
<evidence type="ECO:0000256" key="4">
    <source>
        <dbReference type="ARBA" id="ARBA00022679"/>
    </source>
</evidence>
<dbReference type="PANTHER" id="PTHR36449">
    <property type="entry name" value="ACETYLTRANSFERASE-RELATED"/>
    <property type="match status" value="1"/>
</dbReference>
<dbReference type="InterPro" id="IPR000182">
    <property type="entry name" value="GNAT_dom"/>
</dbReference>
<gene>
    <name evidence="8" type="ORF">B9X95_02895</name>
</gene>
<dbReference type="PANTHER" id="PTHR36449:SF1">
    <property type="entry name" value="ACETYLTRANSFERASE"/>
    <property type="match status" value="1"/>
</dbReference>
<comment type="similarity">
    <text evidence="1">Belongs to the acetyltransferase family. GNAT subfamily.</text>
</comment>
<evidence type="ECO:0000256" key="2">
    <source>
        <dbReference type="ARBA" id="ARBA00022491"/>
    </source>
</evidence>
<evidence type="ECO:0000259" key="7">
    <source>
        <dbReference type="Pfam" id="PF13508"/>
    </source>
</evidence>